<dbReference type="RefSeq" id="WP_207648767.1">
    <property type="nucleotide sequence ID" value="NZ_DAINWJ010000238.1"/>
</dbReference>
<keyword evidence="2 8" id="KW-0597">Phosphoprotein</keyword>
<dbReference type="Pfam" id="PF00486">
    <property type="entry name" value="Trans_reg_C"/>
    <property type="match status" value="1"/>
</dbReference>
<proteinExistence type="predicted"/>
<dbReference type="CDD" id="cd17574">
    <property type="entry name" value="REC_OmpR"/>
    <property type="match status" value="1"/>
</dbReference>
<comment type="function">
    <text evidence="7">May play the central regulatory role in sporulation. It may be an element of the effector pathway responsible for the activation of sporulation genes in response to nutritional stress. Spo0A may act in concert with spo0H (a sigma factor) to control the expression of some genes that are critical to the sporulation process.</text>
</comment>
<evidence type="ECO:0000259" key="11">
    <source>
        <dbReference type="PROSITE" id="PS51755"/>
    </source>
</evidence>
<dbReference type="SUPFAM" id="SSF52172">
    <property type="entry name" value="CheY-like"/>
    <property type="match status" value="1"/>
</dbReference>
<feature type="DNA-binding region" description="OmpR/PhoB-type" evidence="9">
    <location>
        <begin position="126"/>
        <end position="222"/>
    </location>
</feature>
<dbReference type="GO" id="GO:0000976">
    <property type="term" value="F:transcription cis-regulatory region binding"/>
    <property type="evidence" value="ECO:0007669"/>
    <property type="project" value="TreeGrafter"/>
</dbReference>
<feature type="domain" description="OmpR/PhoB-type" evidence="11">
    <location>
        <begin position="126"/>
        <end position="222"/>
    </location>
</feature>
<evidence type="ECO:0000256" key="9">
    <source>
        <dbReference type="PROSITE-ProRule" id="PRU01091"/>
    </source>
</evidence>
<sequence length="225" mass="25731">MDGLIYYIEDEEDIAWGVREYLQNKGFHVEVLGTAREAKAALERKLPSLALVDWNLPDGSGEQLCRWIRERWKELPVIFLTVRGESGDIVRGFENGADDYISKPFDLAVLHARVRALLKRAGKGETARLSCGPLSLDTGTMKVYWEARSLPVSPVEYRLLEILIKNQHRTVTRQSLLESIWDSSGNYVNDNTLTVAMKRLREKLPQPECIRTVRSFGYCMEEVET</sequence>
<keyword evidence="3" id="KW-0902">Two-component regulatory system</keyword>
<dbReference type="InterPro" id="IPR001789">
    <property type="entry name" value="Sig_transdc_resp-reg_receiver"/>
</dbReference>
<keyword evidence="5 9" id="KW-0238">DNA-binding</keyword>
<evidence type="ECO:0000256" key="3">
    <source>
        <dbReference type="ARBA" id="ARBA00023012"/>
    </source>
</evidence>
<name>A0A1I0IAG0_9FIRM</name>
<evidence type="ECO:0000256" key="2">
    <source>
        <dbReference type="ARBA" id="ARBA00022553"/>
    </source>
</evidence>
<evidence type="ECO:0000256" key="4">
    <source>
        <dbReference type="ARBA" id="ARBA00023015"/>
    </source>
</evidence>
<protein>
    <recommendedName>
        <fullName evidence="1">Stage 0 sporulation protein A homolog</fullName>
    </recommendedName>
</protein>
<dbReference type="GO" id="GO:0032993">
    <property type="term" value="C:protein-DNA complex"/>
    <property type="evidence" value="ECO:0007669"/>
    <property type="project" value="TreeGrafter"/>
</dbReference>
<dbReference type="AlphaFoldDB" id="A0A1I0IAG0"/>
<dbReference type="EMBL" id="FOIM01000020">
    <property type="protein sequence ID" value="SET93711.1"/>
    <property type="molecule type" value="Genomic_DNA"/>
</dbReference>
<evidence type="ECO:0000256" key="1">
    <source>
        <dbReference type="ARBA" id="ARBA00018672"/>
    </source>
</evidence>
<dbReference type="Gene3D" id="1.10.10.10">
    <property type="entry name" value="Winged helix-like DNA-binding domain superfamily/Winged helix DNA-binding domain"/>
    <property type="match status" value="1"/>
</dbReference>
<dbReference type="GO" id="GO:0006355">
    <property type="term" value="P:regulation of DNA-templated transcription"/>
    <property type="evidence" value="ECO:0007669"/>
    <property type="project" value="InterPro"/>
</dbReference>
<reference evidence="13" key="1">
    <citation type="submission" date="2016-10" db="EMBL/GenBank/DDBJ databases">
        <authorList>
            <person name="Varghese N."/>
            <person name="Submissions S."/>
        </authorList>
    </citation>
    <scope>NUCLEOTIDE SEQUENCE [LARGE SCALE GENOMIC DNA]</scope>
    <source>
        <strain evidence="13">NLAE-zl-G277</strain>
    </source>
</reference>
<accession>A0A1I0IAG0</accession>
<dbReference type="PROSITE" id="PS50110">
    <property type="entry name" value="RESPONSE_REGULATORY"/>
    <property type="match status" value="1"/>
</dbReference>
<dbReference type="CDD" id="cd00383">
    <property type="entry name" value="trans_reg_C"/>
    <property type="match status" value="1"/>
</dbReference>
<dbReference type="PANTHER" id="PTHR48111">
    <property type="entry name" value="REGULATOR OF RPOS"/>
    <property type="match status" value="1"/>
</dbReference>
<dbReference type="GO" id="GO:0000156">
    <property type="term" value="F:phosphorelay response regulator activity"/>
    <property type="evidence" value="ECO:0007669"/>
    <property type="project" value="TreeGrafter"/>
</dbReference>
<feature type="domain" description="Response regulatory" evidence="10">
    <location>
        <begin position="4"/>
        <end position="118"/>
    </location>
</feature>
<gene>
    <name evidence="12" type="ORF">SAMN05216313_12046</name>
</gene>
<dbReference type="PROSITE" id="PS51755">
    <property type="entry name" value="OMPR_PHOB"/>
    <property type="match status" value="1"/>
</dbReference>
<dbReference type="Proteomes" id="UP000198508">
    <property type="component" value="Unassembled WGS sequence"/>
</dbReference>
<evidence type="ECO:0000256" key="6">
    <source>
        <dbReference type="ARBA" id="ARBA00023163"/>
    </source>
</evidence>
<dbReference type="SMART" id="SM00862">
    <property type="entry name" value="Trans_reg_C"/>
    <property type="match status" value="1"/>
</dbReference>
<dbReference type="InterPro" id="IPR011006">
    <property type="entry name" value="CheY-like_superfamily"/>
</dbReference>
<dbReference type="STRING" id="460384.SAMN05216313_12046"/>
<dbReference type="InterPro" id="IPR036388">
    <property type="entry name" value="WH-like_DNA-bd_sf"/>
</dbReference>
<dbReference type="Gene3D" id="6.10.250.690">
    <property type="match status" value="1"/>
</dbReference>
<dbReference type="Pfam" id="PF00072">
    <property type="entry name" value="Response_reg"/>
    <property type="match status" value="1"/>
</dbReference>
<dbReference type="InterPro" id="IPR001867">
    <property type="entry name" value="OmpR/PhoB-type_DNA-bd"/>
</dbReference>
<evidence type="ECO:0000256" key="8">
    <source>
        <dbReference type="PROSITE-ProRule" id="PRU00169"/>
    </source>
</evidence>
<keyword evidence="13" id="KW-1185">Reference proteome</keyword>
<keyword evidence="6" id="KW-0804">Transcription</keyword>
<feature type="modified residue" description="4-aspartylphosphate" evidence="8">
    <location>
        <position position="53"/>
    </location>
</feature>
<dbReference type="Gene3D" id="3.40.50.2300">
    <property type="match status" value="1"/>
</dbReference>
<dbReference type="GO" id="GO:0005829">
    <property type="term" value="C:cytosol"/>
    <property type="evidence" value="ECO:0007669"/>
    <property type="project" value="TreeGrafter"/>
</dbReference>
<evidence type="ECO:0000259" key="10">
    <source>
        <dbReference type="PROSITE" id="PS50110"/>
    </source>
</evidence>
<evidence type="ECO:0000313" key="12">
    <source>
        <dbReference type="EMBL" id="SET93711.1"/>
    </source>
</evidence>
<evidence type="ECO:0000313" key="13">
    <source>
        <dbReference type="Proteomes" id="UP000198508"/>
    </source>
</evidence>
<evidence type="ECO:0000256" key="5">
    <source>
        <dbReference type="ARBA" id="ARBA00023125"/>
    </source>
</evidence>
<keyword evidence="4" id="KW-0805">Transcription regulation</keyword>
<dbReference type="SMART" id="SM00448">
    <property type="entry name" value="REC"/>
    <property type="match status" value="1"/>
</dbReference>
<dbReference type="PANTHER" id="PTHR48111:SF1">
    <property type="entry name" value="TWO-COMPONENT RESPONSE REGULATOR ORR33"/>
    <property type="match status" value="1"/>
</dbReference>
<dbReference type="InterPro" id="IPR039420">
    <property type="entry name" value="WalR-like"/>
</dbReference>
<organism evidence="12 13">
    <name type="scientific">Enterocloster lavalensis</name>
    <dbReference type="NCBI Taxonomy" id="460384"/>
    <lineage>
        <taxon>Bacteria</taxon>
        <taxon>Bacillati</taxon>
        <taxon>Bacillota</taxon>
        <taxon>Clostridia</taxon>
        <taxon>Lachnospirales</taxon>
        <taxon>Lachnospiraceae</taxon>
        <taxon>Enterocloster</taxon>
    </lineage>
</organism>
<evidence type="ECO:0000256" key="7">
    <source>
        <dbReference type="ARBA" id="ARBA00024867"/>
    </source>
</evidence>